<evidence type="ECO:0000313" key="2">
    <source>
        <dbReference type="EMBL" id="KTC77100.1"/>
    </source>
</evidence>
<dbReference type="CDD" id="cd02619">
    <property type="entry name" value="Peptidase_C1"/>
    <property type="match status" value="1"/>
</dbReference>
<feature type="chain" id="PRO_5006911496" evidence="1">
    <location>
        <begin position="27"/>
        <end position="363"/>
    </location>
</feature>
<dbReference type="SUPFAM" id="SSF54001">
    <property type="entry name" value="Cysteine proteinases"/>
    <property type="match status" value="1"/>
</dbReference>
<keyword evidence="2" id="KW-0645">Protease</keyword>
<dbReference type="PATRIC" id="fig|29422.6.peg.3389"/>
<dbReference type="STRING" id="29422.Lbru_3207"/>
<keyword evidence="3" id="KW-1185">Reference proteome</keyword>
<feature type="signal peptide" evidence="1">
    <location>
        <begin position="1"/>
        <end position="26"/>
    </location>
</feature>
<dbReference type="InterPro" id="IPR038765">
    <property type="entry name" value="Papain-like_cys_pep_sf"/>
</dbReference>
<proteinExistence type="predicted"/>
<evidence type="ECO:0000256" key="1">
    <source>
        <dbReference type="SAM" id="SignalP"/>
    </source>
</evidence>
<dbReference type="GO" id="GO:0008233">
    <property type="term" value="F:peptidase activity"/>
    <property type="evidence" value="ECO:0007669"/>
    <property type="project" value="UniProtKB-KW"/>
</dbReference>
<dbReference type="RefSeq" id="WP_058443145.1">
    <property type="nucleotide sequence ID" value="NZ_CAAAHU010000008.1"/>
</dbReference>
<dbReference type="OrthoDB" id="3648721at2"/>
<evidence type="ECO:0000313" key="3">
    <source>
        <dbReference type="Proteomes" id="UP000054742"/>
    </source>
</evidence>
<dbReference type="GO" id="GO:0006508">
    <property type="term" value="P:proteolysis"/>
    <property type="evidence" value="ECO:0007669"/>
    <property type="project" value="UniProtKB-KW"/>
</dbReference>
<comment type="caution">
    <text evidence="2">The sequence shown here is derived from an EMBL/GenBank/DDBJ whole genome shotgun (WGS) entry which is preliminary data.</text>
</comment>
<dbReference type="Proteomes" id="UP000054742">
    <property type="component" value="Unassembled WGS sequence"/>
</dbReference>
<protein>
    <submittedName>
        <fullName evidence="2">Cysteine protease</fullName>
    </submittedName>
</protein>
<keyword evidence="1" id="KW-0732">Signal</keyword>
<organism evidence="2 3">
    <name type="scientific">Legionella brunensis</name>
    <dbReference type="NCBI Taxonomy" id="29422"/>
    <lineage>
        <taxon>Bacteria</taxon>
        <taxon>Pseudomonadati</taxon>
        <taxon>Pseudomonadota</taxon>
        <taxon>Gammaproteobacteria</taxon>
        <taxon>Legionellales</taxon>
        <taxon>Legionellaceae</taxon>
        <taxon>Legionella</taxon>
    </lineage>
</organism>
<keyword evidence="2" id="KW-0378">Hydrolase</keyword>
<dbReference type="AlphaFoldDB" id="A0A0W0S0W6"/>
<accession>A0A0W0S0W6</accession>
<dbReference type="EMBL" id="LNXV01000036">
    <property type="protein sequence ID" value="KTC77100.1"/>
    <property type="molecule type" value="Genomic_DNA"/>
</dbReference>
<gene>
    <name evidence="2" type="ORF">Lbru_3207</name>
</gene>
<sequence>MEYKKITTICLQAAALALLITKSGYAEDVKVIGSIEHTLNQLRADSSARSNNSNSKKVIQLLRIQLSLEEKALLAKRAKDALTHTNQFSLTTPRSVNLPLPSKVQLGMNKVPVLDQGMHGTCVTFAVTGALDAVMAKGDYISQVCNLQLGTYLEKHGYSVSGWDGSYATTVINQIEQYGIVNTKKQRAYGCGGLTQYPAYSDHNPDSFIEPEKYRSMSELVFGQVVNWSDIYQKSDSNKTLNAVKEALHSGDRMAFATMLPRIDLGTAGAVGKHKTWIYKDTWVLTPEILKGLDDIEAAHEMIITGYDDNAVAVDDHGKKHKGLLTLRNSWGSSVGDYGEFYMSYDYFKLLAFDVTRFSPSSI</sequence>
<name>A0A0W0S0W6_9GAMM</name>
<dbReference type="Gene3D" id="3.90.70.10">
    <property type="entry name" value="Cysteine proteinases"/>
    <property type="match status" value="1"/>
</dbReference>
<reference evidence="2 3" key="1">
    <citation type="submission" date="2015-11" db="EMBL/GenBank/DDBJ databases">
        <title>Genomic analysis of 38 Legionella species identifies large and diverse effector repertoires.</title>
        <authorList>
            <person name="Burstein D."/>
            <person name="Amaro F."/>
            <person name="Zusman T."/>
            <person name="Lifshitz Z."/>
            <person name="Cohen O."/>
            <person name="Gilbert J.A."/>
            <person name="Pupko T."/>
            <person name="Shuman H.A."/>
            <person name="Segal G."/>
        </authorList>
    </citation>
    <scope>NUCLEOTIDE SEQUENCE [LARGE SCALE GENOMIC DNA]</scope>
    <source>
        <strain evidence="2 3">ATCC 43878</strain>
    </source>
</reference>